<gene>
    <name evidence="9" type="ORF">LSINAPIS_LOCUS13505</name>
</gene>
<evidence type="ECO:0000313" key="9">
    <source>
        <dbReference type="EMBL" id="VVD03528.1"/>
    </source>
</evidence>
<proteinExistence type="inferred from homology"/>
<keyword evidence="7" id="KW-0472">Membrane</keyword>
<dbReference type="PANTHER" id="PTHR21443">
    <property type="entry name" value="CONSERVED OLIGOMERIC GOLGI COMPLEX COMPONENT 7"/>
    <property type="match status" value="1"/>
</dbReference>
<evidence type="ECO:0000256" key="8">
    <source>
        <dbReference type="ARBA" id="ARBA00031345"/>
    </source>
</evidence>
<evidence type="ECO:0000313" key="10">
    <source>
        <dbReference type="Proteomes" id="UP000324832"/>
    </source>
</evidence>
<dbReference type="AlphaFoldDB" id="A0A5E4R0R8"/>
<dbReference type="Pfam" id="PF10191">
    <property type="entry name" value="COG7"/>
    <property type="match status" value="1"/>
</dbReference>
<name>A0A5E4R0R8_9NEOP</name>
<dbReference type="GO" id="GO:0007030">
    <property type="term" value="P:Golgi organization"/>
    <property type="evidence" value="ECO:0007669"/>
    <property type="project" value="TreeGrafter"/>
</dbReference>
<dbReference type="GO" id="GO:0006890">
    <property type="term" value="P:retrograde vesicle-mediated transport, Golgi to endoplasmic reticulum"/>
    <property type="evidence" value="ECO:0007669"/>
    <property type="project" value="TreeGrafter"/>
</dbReference>
<evidence type="ECO:0000256" key="7">
    <source>
        <dbReference type="ARBA" id="ARBA00023136"/>
    </source>
</evidence>
<evidence type="ECO:0000256" key="1">
    <source>
        <dbReference type="ARBA" id="ARBA00004395"/>
    </source>
</evidence>
<evidence type="ECO:0000256" key="2">
    <source>
        <dbReference type="ARBA" id="ARBA00005831"/>
    </source>
</evidence>
<dbReference type="GO" id="GO:0017119">
    <property type="term" value="C:Golgi transport complex"/>
    <property type="evidence" value="ECO:0007669"/>
    <property type="project" value="InterPro"/>
</dbReference>
<organism evidence="9 10">
    <name type="scientific">Leptidea sinapis</name>
    <dbReference type="NCBI Taxonomy" id="189913"/>
    <lineage>
        <taxon>Eukaryota</taxon>
        <taxon>Metazoa</taxon>
        <taxon>Ecdysozoa</taxon>
        <taxon>Arthropoda</taxon>
        <taxon>Hexapoda</taxon>
        <taxon>Insecta</taxon>
        <taxon>Pterygota</taxon>
        <taxon>Neoptera</taxon>
        <taxon>Endopterygota</taxon>
        <taxon>Lepidoptera</taxon>
        <taxon>Glossata</taxon>
        <taxon>Ditrysia</taxon>
        <taxon>Papilionoidea</taxon>
        <taxon>Pieridae</taxon>
        <taxon>Dismorphiinae</taxon>
        <taxon>Leptidea</taxon>
    </lineage>
</organism>
<keyword evidence="4" id="KW-0813">Transport</keyword>
<keyword evidence="6" id="KW-0333">Golgi apparatus</keyword>
<keyword evidence="5" id="KW-0653">Protein transport</keyword>
<sequence>MKMDLKTFASDDFDPKQWINKAWSLSGNQEKEIFVANAVTRLQLYMKQLNNSLDETTTQIMSSMPRVVQEMHRLQVQGGALQHQLENLERHVLSVEQQTGHSIESLQRIDVLKSRLE</sequence>
<comment type="similarity">
    <text evidence="2">Belongs to the COG7 family.</text>
</comment>
<comment type="subcellular location">
    <subcellularLocation>
        <location evidence="1">Golgi apparatus membrane</location>
        <topology evidence="1">Peripheral membrane protein</topology>
    </subcellularLocation>
</comment>
<dbReference type="Proteomes" id="UP000324832">
    <property type="component" value="Unassembled WGS sequence"/>
</dbReference>
<evidence type="ECO:0000256" key="3">
    <source>
        <dbReference type="ARBA" id="ARBA00020984"/>
    </source>
</evidence>
<dbReference type="GO" id="GO:0000139">
    <property type="term" value="C:Golgi membrane"/>
    <property type="evidence" value="ECO:0007669"/>
    <property type="project" value="UniProtKB-SubCell"/>
</dbReference>
<evidence type="ECO:0000256" key="6">
    <source>
        <dbReference type="ARBA" id="ARBA00023034"/>
    </source>
</evidence>
<dbReference type="InterPro" id="IPR019335">
    <property type="entry name" value="COG7"/>
</dbReference>
<reference evidence="9 10" key="1">
    <citation type="submission" date="2017-07" db="EMBL/GenBank/DDBJ databases">
        <authorList>
            <person name="Talla V."/>
            <person name="Backstrom N."/>
        </authorList>
    </citation>
    <scope>NUCLEOTIDE SEQUENCE [LARGE SCALE GENOMIC DNA]</scope>
</reference>
<feature type="non-terminal residue" evidence="9">
    <location>
        <position position="117"/>
    </location>
</feature>
<evidence type="ECO:0000256" key="4">
    <source>
        <dbReference type="ARBA" id="ARBA00022448"/>
    </source>
</evidence>
<dbReference type="EMBL" id="FZQP02006780">
    <property type="protein sequence ID" value="VVD03528.1"/>
    <property type="molecule type" value="Genomic_DNA"/>
</dbReference>
<dbReference type="PANTHER" id="PTHR21443:SF0">
    <property type="entry name" value="CONSERVED OLIGOMERIC GOLGI COMPLEX SUBUNIT 7"/>
    <property type="match status" value="1"/>
</dbReference>
<accession>A0A5E4R0R8</accession>
<keyword evidence="10" id="KW-1185">Reference proteome</keyword>
<dbReference type="GO" id="GO:0006886">
    <property type="term" value="P:intracellular protein transport"/>
    <property type="evidence" value="ECO:0007669"/>
    <property type="project" value="InterPro"/>
</dbReference>
<evidence type="ECO:0000256" key="5">
    <source>
        <dbReference type="ARBA" id="ARBA00022927"/>
    </source>
</evidence>
<protein>
    <recommendedName>
        <fullName evidence="3">Conserved oligomeric Golgi complex subunit 7</fullName>
    </recommendedName>
    <alternativeName>
        <fullName evidence="8">Component of oligomeric Golgi complex 7</fullName>
    </alternativeName>
</protein>